<dbReference type="EMBL" id="SWJQ01000157">
    <property type="protein sequence ID" value="TRZ20220.1"/>
    <property type="molecule type" value="Genomic_DNA"/>
</dbReference>
<dbReference type="Proteomes" id="UP000796761">
    <property type="component" value="Unassembled WGS sequence"/>
</dbReference>
<accession>A0A8K1GJS6</accession>
<reference evidence="1" key="1">
    <citation type="submission" date="2019-04" db="EMBL/GenBank/DDBJ databases">
        <title>Genome assembly of Zosterops borbonicus 15179.</title>
        <authorList>
            <person name="Leroy T."/>
            <person name="Anselmetti Y."/>
            <person name="Tilak M.-K."/>
            <person name="Nabholz B."/>
        </authorList>
    </citation>
    <scope>NUCLEOTIDE SEQUENCE</scope>
    <source>
        <strain evidence="1">HGM_15179</strain>
        <tissue evidence="1">Muscle</tissue>
    </source>
</reference>
<proteinExistence type="predicted"/>
<name>A0A8K1GJS6_9PASS</name>
<keyword evidence="2" id="KW-1185">Reference proteome</keyword>
<evidence type="ECO:0000313" key="2">
    <source>
        <dbReference type="Proteomes" id="UP000796761"/>
    </source>
</evidence>
<protein>
    <submittedName>
        <fullName evidence="1">Uncharacterized protein</fullName>
    </submittedName>
</protein>
<evidence type="ECO:0000313" key="1">
    <source>
        <dbReference type="EMBL" id="TRZ20220.1"/>
    </source>
</evidence>
<gene>
    <name evidence="1" type="ORF">HGM15179_006896</name>
</gene>
<comment type="caution">
    <text evidence="1">The sequence shown here is derived from an EMBL/GenBank/DDBJ whole genome shotgun (WGS) entry which is preliminary data.</text>
</comment>
<organism evidence="1 2">
    <name type="scientific">Zosterops borbonicus</name>
    <dbReference type="NCBI Taxonomy" id="364589"/>
    <lineage>
        <taxon>Eukaryota</taxon>
        <taxon>Metazoa</taxon>
        <taxon>Chordata</taxon>
        <taxon>Craniata</taxon>
        <taxon>Vertebrata</taxon>
        <taxon>Euteleostomi</taxon>
        <taxon>Archelosauria</taxon>
        <taxon>Archosauria</taxon>
        <taxon>Dinosauria</taxon>
        <taxon>Saurischia</taxon>
        <taxon>Theropoda</taxon>
        <taxon>Coelurosauria</taxon>
        <taxon>Aves</taxon>
        <taxon>Neognathae</taxon>
        <taxon>Neoaves</taxon>
        <taxon>Telluraves</taxon>
        <taxon>Australaves</taxon>
        <taxon>Passeriformes</taxon>
        <taxon>Sylvioidea</taxon>
        <taxon>Zosteropidae</taxon>
        <taxon>Zosterops</taxon>
    </lineage>
</organism>
<dbReference type="AlphaFoldDB" id="A0A8K1GJS6"/>
<sequence>MQFSSLIVAAHCSQHGLCALTRLSHGDLKAVVVVSQDPCLLHLASPDTGWNERYSLVSRDTFPILWGPCGDCSVSDDEE</sequence>